<evidence type="ECO:0000259" key="2">
    <source>
        <dbReference type="PROSITE" id="PS50011"/>
    </source>
</evidence>
<dbReference type="EMBL" id="CM002800">
    <property type="protein sequence ID" value="KZN85258.1"/>
    <property type="molecule type" value="Genomic_DNA"/>
</dbReference>
<evidence type="ECO:0000313" key="3">
    <source>
        <dbReference type="EMBL" id="KZN85258.1"/>
    </source>
</evidence>
<gene>
    <name evidence="3" type="ORF">EN45_094320</name>
</gene>
<feature type="transmembrane region" description="Helical" evidence="1">
    <location>
        <begin position="293"/>
        <end position="313"/>
    </location>
</feature>
<reference evidence="3" key="1">
    <citation type="journal article" date="2014" name="Genome Announc.">
        <title>Complete sequencing and chromosome-scale genome assembly of the industrial progenitor strain P2niaD18 from the penicillin producer Penicillium chrysogenum.</title>
        <authorList>
            <person name="Specht T."/>
            <person name="Dahlmann T.A."/>
            <person name="Zadra I."/>
            <person name="Kurnsteiner H."/>
            <person name="Kuck U."/>
        </authorList>
    </citation>
    <scope>NUCLEOTIDE SEQUENCE [LARGE SCALE GENOMIC DNA]</scope>
    <source>
        <strain evidence="3">P2niaD18</strain>
    </source>
</reference>
<dbReference type="PROSITE" id="PS50011">
    <property type="entry name" value="PROTEIN_KINASE_DOM"/>
    <property type="match status" value="1"/>
</dbReference>
<accession>A0A167QWD0</accession>
<organism evidence="3">
    <name type="scientific">Penicillium chrysogenum</name>
    <name type="common">Penicillium notatum</name>
    <dbReference type="NCBI Taxonomy" id="5076"/>
    <lineage>
        <taxon>Eukaryota</taxon>
        <taxon>Fungi</taxon>
        <taxon>Dikarya</taxon>
        <taxon>Ascomycota</taxon>
        <taxon>Pezizomycotina</taxon>
        <taxon>Eurotiomycetes</taxon>
        <taxon>Eurotiomycetidae</taxon>
        <taxon>Eurotiales</taxon>
        <taxon>Aspergillaceae</taxon>
        <taxon>Penicillium</taxon>
        <taxon>Penicillium chrysogenum species complex</taxon>
    </lineage>
</organism>
<dbReference type="GO" id="GO:0005524">
    <property type="term" value="F:ATP binding"/>
    <property type="evidence" value="ECO:0007669"/>
    <property type="project" value="InterPro"/>
</dbReference>
<keyword evidence="1" id="KW-0472">Membrane</keyword>
<keyword evidence="1" id="KW-0812">Transmembrane</keyword>
<name>A0A167QWD0_PENCH</name>
<feature type="domain" description="Protein kinase" evidence="2">
    <location>
        <begin position="42"/>
        <end position="369"/>
    </location>
</feature>
<sequence>MAPQITSWDDLNKVWEQGNDETGEAQQTSFALFDSNESFYYGMLETPKAEITFDQVTKALSSVPDEEVFTRWPVPGIELIQAPATLTEDLYIKRPDPEMYKVLKEHNALSQLSAALLAEAEVLQSLSQNPHPNIIRYHGCRVLRGYFMGIVIDKHPYDLHDHLKNRVGTIEKRSFIAALESALRHLHTRGLAHNDLTPQNILSMPRLTSEISTPGLTMRSNAGRCPTPRFIFLKVNLLLWVILSRNSAILLSPSTTSKKASASPCFLTVSVNCLSSSLFLSSAAPFRNEKTKLMLFQVNFGVAFAMVASLILLPGKVTTQPKGFENGFVWISNNGNPDESRSSRQERPLYFRPVAVNAGEPSLSEILYA</sequence>
<dbReference type="InterPro" id="IPR011009">
    <property type="entry name" value="Kinase-like_dom_sf"/>
</dbReference>
<dbReference type="Gene3D" id="1.10.510.10">
    <property type="entry name" value="Transferase(Phosphotransferase) domain 1"/>
    <property type="match status" value="1"/>
</dbReference>
<dbReference type="GO" id="GO:0004672">
    <property type="term" value="F:protein kinase activity"/>
    <property type="evidence" value="ECO:0007669"/>
    <property type="project" value="InterPro"/>
</dbReference>
<dbReference type="AlphaFoldDB" id="A0A167QWD0"/>
<dbReference type="Pfam" id="PF00069">
    <property type="entry name" value="Pkinase"/>
    <property type="match status" value="1"/>
</dbReference>
<dbReference type="InterPro" id="IPR000719">
    <property type="entry name" value="Prot_kinase_dom"/>
</dbReference>
<dbReference type="SUPFAM" id="SSF56112">
    <property type="entry name" value="Protein kinase-like (PK-like)"/>
    <property type="match status" value="1"/>
</dbReference>
<evidence type="ECO:0000256" key="1">
    <source>
        <dbReference type="SAM" id="Phobius"/>
    </source>
</evidence>
<keyword evidence="1" id="KW-1133">Transmembrane helix</keyword>
<dbReference type="Proteomes" id="UP000076449">
    <property type="component" value="Chromosome III"/>
</dbReference>
<proteinExistence type="predicted"/>
<protein>
    <recommendedName>
        <fullName evidence="2">Protein kinase domain-containing protein</fullName>
    </recommendedName>
</protein>
<dbReference type="SMART" id="SM00220">
    <property type="entry name" value="S_TKc"/>
    <property type="match status" value="1"/>
</dbReference>